<dbReference type="Pfam" id="PF08346">
    <property type="entry name" value="AntA"/>
    <property type="match status" value="1"/>
</dbReference>
<comment type="caution">
    <text evidence="2">The sequence shown here is derived from an EMBL/GenBank/DDBJ whole genome shotgun (WGS) entry which is preliminary data.</text>
</comment>
<dbReference type="InterPro" id="IPR013557">
    <property type="entry name" value="AntA/B_antirep"/>
</dbReference>
<dbReference type="EMBL" id="AEVG01000133">
    <property type="protein sequence ID" value="EFX90912.1"/>
    <property type="molecule type" value="Genomic_DNA"/>
</dbReference>
<evidence type="ECO:0000259" key="1">
    <source>
        <dbReference type="Pfam" id="PF08346"/>
    </source>
</evidence>
<dbReference type="AlphaFoldDB" id="E8KJQ6"/>
<proteinExistence type="predicted"/>
<reference evidence="2 3" key="1">
    <citation type="submission" date="2011-01" db="EMBL/GenBank/DDBJ databases">
        <authorList>
            <person name="Muzny D."/>
            <person name="Qin X."/>
            <person name="Deng J."/>
            <person name="Jiang H."/>
            <person name="Liu Y."/>
            <person name="Qu J."/>
            <person name="Song X.-Z."/>
            <person name="Zhang L."/>
            <person name="Thornton R."/>
            <person name="Coyle M."/>
            <person name="Francisco L."/>
            <person name="Jackson L."/>
            <person name="Javaid M."/>
            <person name="Korchina V."/>
            <person name="Kovar C."/>
            <person name="Mata R."/>
            <person name="Mathew T."/>
            <person name="Ngo R."/>
            <person name="Nguyen L."/>
            <person name="Nguyen N."/>
            <person name="Okwuonu G."/>
            <person name="Ongeri F."/>
            <person name="Pham C."/>
            <person name="Simmons D."/>
            <person name="Wilczek-Boney K."/>
            <person name="Hale W."/>
            <person name="Jakkamsetti A."/>
            <person name="Pham P."/>
            <person name="Ruth R."/>
            <person name="San Lucas F."/>
            <person name="Warren J."/>
            <person name="Zhang J."/>
            <person name="Zhao Z."/>
            <person name="Zhou C."/>
            <person name="Zhu D."/>
            <person name="Lee S."/>
            <person name="Bess C."/>
            <person name="Blankenburg K."/>
            <person name="Forbes L."/>
            <person name="Fu Q."/>
            <person name="Gubbala S."/>
            <person name="Hirani K."/>
            <person name="Jayaseelan J.C."/>
            <person name="Lara F."/>
            <person name="Munidasa M."/>
            <person name="Palculict T."/>
            <person name="Patil S."/>
            <person name="Pu L.-L."/>
            <person name="Saada N."/>
            <person name="Tang L."/>
            <person name="Weissenberger G."/>
            <person name="Zhu Y."/>
            <person name="Hemphill L."/>
            <person name="Shang Y."/>
            <person name="Youmans B."/>
            <person name="Ayvaz T."/>
            <person name="Ross M."/>
            <person name="Santibanez J."/>
            <person name="Aqrawi P."/>
            <person name="Gross S."/>
            <person name="Joshi V."/>
            <person name="Fowler G."/>
            <person name="Nazareth L."/>
            <person name="Reid J."/>
            <person name="Worley K."/>
            <person name="Petrosino J."/>
            <person name="Highlander S."/>
            <person name="Gibbs R."/>
        </authorList>
    </citation>
    <scope>NUCLEOTIDE SEQUENCE [LARGE SCALE GENOMIC DNA]</scope>
    <source>
        <strain evidence="2 3">ATCC 25976</strain>
    </source>
</reference>
<sequence length="264" mass="30769">MRAGKLQYGYMRKELSNWNRLERESEIKGLNELLPVIQTLQKGGLPQQLINARDLWQFLESKQRFAGWFKNAAEIGQFRESKDYFTIHKIMKRKQGVRGASKQTDYHLTLSTAKEIAMLERNQQGKLARQYFIKCEETLSQIAPDMVVQYRQEWRVKRNEAMTPYKRVCNALQRARERQGKETPPHIFSNESNMLSSLAVGMSIQQWKQAHGITQEPREVFNAAQLEKLTYLEQADEMLLDLGITNFQQHKAKLGDMLAVKFGD</sequence>
<keyword evidence="3" id="KW-1185">Reference proteome</keyword>
<organism evidence="2 3">
    <name type="scientific">Actinobacillus ureae ATCC 25976</name>
    <dbReference type="NCBI Taxonomy" id="887324"/>
    <lineage>
        <taxon>Bacteria</taxon>
        <taxon>Pseudomonadati</taxon>
        <taxon>Pseudomonadota</taxon>
        <taxon>Gammaproteobacteria</taxon>
        <taxon>Pasteurellales</taxon>
        <taxon>Pasteurellaceae</taxon>
        <taxon>Actinobacillus</taxon>
    </lineage>
</organism>
<protein>
    <submittedName>
        <fullName evidence="2">AntA/AntB antirepressor</fullName>
    </submittedName>
</protein>
<dbReference type="Proteomes" id="UP000005467">
    <property type="component" value="Unassembled WGS sequence"/>
</dbReference>
<feature type="domain" description="AntA/AntB antirepressor" evidence="1">
    <location>
        <begin position="50"/>
        <end position="122"/>
    </location>
</feature>
<gene>
    <name evidence="2" type="ORF">HMPREF0027_2073</name>
</gene>
<evidence type="ECO:0000313" key="2">
    <source>
        <dbReference type="EMBL" id="EFX90912.1"/>
    </source>
</evidence>
<dbReference type="HOGENOM" id="CLU_046670_4_0_6"/>
<name>E8KJQ6_9PAST</name>
<evidence type="ECO:0000313" key="3">
    <source>
        <dbReference type="Proteomes" id="UP000005467"/>
    </source>
</evidence>
<accession>E8KJQ6</accession>